<dbReference type="CDD" id="cd06261">
    <property type="entry name" value="TM_PBP2"/>
    <property type="match status" value="1"/>
</dbReference>
<dbReference type="Pfam" id="PF00528">
    <property type="entry name" value="BPD_transp_1"/>
    <property type="match status" value="1"/>
</dbReference>
<comment type="subcellular location">
    <subcellularLocation>
        <location evidence="1 7">Cell membrane</location>
        <topology evidence="1 7">Multi-pass membrane protein</topology>
    </subcellularLocation>
</comment>
<keyword evidence="6 7" id="KW-0472">Membrane</keyword>
<gene>
    <name evidence="9" type="ORF">AC812_01935</name>
</gene>
<keyword evidence="5 7" id="KW-1133">Transmembrane helix</keyword>
<dbReference type="GO" id="GO:0055085">
    <property type="term" value="P:transmembrane transport"/>
    <property type="evidence" value="ECO:0007669"/>
    <property type="project" value="InterPro"/>
</dbReference>
<comment type="caution">
    <text evidence="9">The sequence shown here is derived from an EMBL/GenBank/DDBJ whole genome shotgun (WGS) entry which is preliminary data.</text>
</comment>
<dbReference type="OrthoDB" id="9772184at2"/>
<keyword evidence="2 7" id="KW-0813">Transport</keyword>
<organism evidence="9 10">
    <name type="scientific">Bellilinea caldifistulae</name>
    <dbReference type="NCBI Taxonomy" id="360411"/>
    <lineage>
        <taxon>Bacteria</taxon>
        <taxon>Bacillati</taxon>
        <taxon>Chloroflexota</taxon>
        <taxon>Anaerolineae</taxon>
        <taxon>Anaerolineales</taxon>
        <taxon>Anaerolineaceae</taxon>
        <taxon>Bellilinea</taxon>
    </lineage>
</organism>
<dbReference type="InterPro" id="IPR035906">
    <property type="entry name" value="MetI-like_sf"/>
</dbReference>
<dbReference type="PATRIC" id="fig|360411.5.peg.945"/>
<name>A0A0P6X4J1_9CHLR</name>
<feature type="transmembrane region" description="Helical" evidence="7">
    <location>
        <begin position="168"/>
        <end position="189"/>
    </location>
</feature>
<feature type="transmembrane region" description="Helical" evidence="7">
    <location>
        <begin position="319"/>
        <end position="345"/>
    </location>
</feature>
<dbReference type="PANTHER" id="PTHR30465:SF0">
    <property type="entry name" value="OLIGOPEPTIDE TRANSPORT SYSTEM PERMEASE PROTEIN APPB"/>
    <property type="match status" value="1"/>
</dbReference>
<dbReference type="EMBL" id="LGHJ01000007">
    <property type="protein sequence ID" value="KPL78006.1"/>
    <property type="molecule type" value="Genomic_DNA"/>
</dbReference>
<dbReference type="PANTHER" id="PTHR30465">
    <property type="entry name" value="INNER MEMBRANE ABC TRANSPORTER"/>
    <property type="match status" value="1"/>
</dbReference>
<evidence type="ECO:0000256" key="2">
    <source>
        <dbReference type="ARBA" id="ARBA00022448"/>
    </source>
</evidence>
<evidence type="ECO:0000256" key="5">
    <source>
        <dbReference type="ARBA" id="ARBA00022989"/>
    </source>
</evidence>
<evidence type="ECO:0000256" key="6">
    <source>
        <dbReference type="ARBA" id="ARBA00023136"/>
    </source>
</evidence>
<comment type="similarity">
    <text evidence="7">Belongs to the binding-protein-dependent transport system permease family.</text>
</comment>
<keyword evidence="10" id="KW-1185">Reference proteome</keyword>
<dbReference type="SUPFAM" id="SSF161098">
    <property type="entry name" value="MetI-like"/>
    <property type="match status" value="1"/>
</dbReference>
<dbReference type="Proteomes" id="UP000050514">
    <property type="component" value="Unassembled WGS sequence"/>
</dbReference>
<dbReference type="Gene3D" id="1.10.3720.10">
    <property type="entry name" value="MetI-like"/>
    <property type="match status" value="1"/>
</dbReference>
<dbReference type="GO" id="GO:0005886">
    <property type="term" value="C:plasma membrane"/>
    <property type="evidence" value="ECO:0007669"/>
    <property type="project" value="UniProtKB-SubCell"/>
</dbReference>
<feature type="transmembrane region" description="Helical" evidence="7">
    <location>
        <begin position="201"/>
        <end position="225"/>
    </location>
</feature>
<sequence length="398" mass="44156">MLGYIARRLVQMVGVVLISAVATYALLNLAPGGPMTGLRQQQQGRNRITAADIARIRAYYELDLYLPVRFSRWLIGHPRGPITVGGTEWFANTPIGCRQPIEKNVRNEKGKIETKVVGCNENVYLRDLEGRKVSRGILLGDFGASWKLLRDRPVSDLIMSRLPKTIELIGLSTLLSLLLGIPLGIYSAVKQYSRFDYIFTSLAFLGSAMPTFFFGILMILVFSILPKSAGLPYLPPGSASAVREYVVPLIGTIQPDTIADRLMHLVLPVITLTIVSVASWSRFIRASMLEVLRQDYVRTARAKGLKEKLVILKHALRNALIPFVTIVVFSIPSLFGGAIITETIFSWPGMGRLYFLALGDSDFPVAMAILFITAVLTVIATLIRDLVYTLIDPRIRYS</sequence>
<protein>
    <submittedName>
        <fullName evidence="9">ABC transporter permease</fullName>
    </submittedName>
</protein>
<dbReference type="RefSeq" id="WP_061916598.1">
    <property type="nucleotide sequence ID" value="NZ_DF967971.1"/>
</dbReference>
<evidence type="ECO:0000313" key="10">
    <source>
        <dbReference type="Proteomes" id="UP000050514"/>
    </source>
</evidence>
<evidence type="ECO:0000256" key="3">
    <source>
        <dbReference type="ARBA" id="ARBA00022475"/>
    </source>
</evidence>
<dbReference type="PROSITE" id="PS50928">
    <property type="entry name" value="ABC_TM1"/>
    <property type="match status" value="1"/>
</dbReference>
<evidence type="ECO:0000256" key="1">
    <source>
        <dbReference type="ARBA" id="ARBA00004651"/>
    </source>
</evidence>
<feature type="transmembrane region" description="Helical" evidence="7">
    <location>
        <begin position="265"/>
        <end position="284"/>
    </location>
</feature>
<feature type="transmembrane region" description="Helical" evidence="7">
    <location>
        <begin position="12"/>
        <end position="30"/>
    </location>
</feature>
<proteinExistence type="inferred from homology"/>
<evidence type="ECO:0000313" key="9">
    <source>
        <dbReference type="EMBL" id="KPL78006.1"/>
    </source>
</evidence>
<dbReference type="STRING" id="360411.AC812_01935"/>
<dbReference type="AlphaFoldDB" id="A0A0P6X4J1"/>
<keyword evidence="4 7" id="KW-0812">Transmembrane</keyword>
<keyword evidence="3" id="KW-1003">Cell membrane</keyword>
<accession>A0A0P6X4J1</accession>
<evidence type="ECO:0000256" key="7">
    <source>
        <dbReference type="RuleBase" id="RU363032"/>
    </source>
</evidence>
<reference evidence="9 10" key="1">
    <citation type="submission" date="2015-07" db="EMBL/GenBank/DDBJ databases">
        <title>Draft genome of Bellilinea caldifistulae DSM 17877.</title>
        <authorList>
            <person name="Hemp J."/>
            <person name="Ward L.M."/>
            <person name="Pace L.A."/>
            <person name="Fischer W.W."/>
        </authorList>
    </citation>
    <scope>NUCLEOTIDE SEQUENCE [LARGE SCALE GENOMIC DNA]</scope>
    <source>
        <strain evidence="9 10">GOMI-1</strain>
    </source>
</reference>
<evidence type="ECO:0000259" key="8">
    <source>
        <dbReference type="PROSITE" id="PS50928"/>
    </source>
</evidence>
<feature type="transmembrane region" description="Helical" evidence="7">
    <location>
        <begin position="365"/>
        <end position="387"/>
    </location>
</feature>
<dbReference type="InterPro" id="IPR000515">
    <property type="entry name" value="MetI-like"/>
</dbReference>
<evidence type="ECO:0000256" key="4">
    <source>
        <dbReference type="ARBA" id="ARBA00022692"/>
    </source>
</evidence>
<feature type="domain" description="ABC transmembrane type-1" evidence="8">
    <location>
        <begin position="162"/>
        <end position="384"/>
    </location>
</feature>